<evidence type="ECO:0000256" key="1">
    <source>
        <dbReference type="SAM" id="MobiDB-lite"/>
    </source>
</evidence>
<dbReference type="Gene3D" id="1.10.287.110">
    <property type="entry name" value="DnaJ domain"/>
    <property type="match status" value="1"/>
</dbReference>
<dbReference type="GeneID" id="42002599"/>
<feature type="compositionally biased region" description="Basic and acidic residues" evidence="1">
    <location>
        <begin position="165"/>
        <end position="205"/>
    </location>
</feature>
<protein>
    <recommendedName>
        <fullName evidence="2">J domain-containing protein</fullName>
    </recommendedName>
</protein>
<dbReference type="SUPFAM" id="SSF46565">
    <property type="entry name" value="Chaperone J-domain"/>
    <property type="match status" value="1"/>
</dbReference>
<dbReference type="Pfam" id="PF00226">
    <property type="entry name" value="DnaJ"/>
    <property type="match status" value="1"/>
</dbReference>
<dbReference type="InterPro" id="IPR036869">
    <property type="entry name" value="J_dom_sf"/>
</dbReference>
<dbReference type="SMART" id="SM00271">
    <property type="entry name" value="DnaJ"/>
    <property type="match status" value="1"/>
</dbReference>
<dbReference type="PROSITE" id="PS50076">
    <property type="entry name" value="DNAJ_2"/>
    <property type="match status" value="1"/>
</dbReference>
<dbReference type="EMBL" id="QEAO01000004">
    <property type="protein sequence ID" value="TPX36533.1"/>
    <property type="molecule type" value="Genomic_DNA"/>
</dbReference>
<dbReference type="Proteomes" id="UP000319731">
    <property type="component" value="Unassembled WGS sequence"/>
</dbReference>
<dbReference type="PANTHER" id="PTHR46620">
    <property type="entry name" value="J DOMAIN-CONTAINING PROTEIN SPF31"/>
    <property type="match status" value="1"/>
</dbReference>
<sequence>MASASSNTDDTFDVETFLRTEATKFHQDLEIDRILNCVKHNAVEVLELPPQVWISGIIDPKQVKLQYRKKSLLTHPDKSANPKASEAFEILKKSESTLTNDKEQTSGLLEMIKDARNSVFKQLKIASASEARATASETIVAIRMEVRRMIRDVESREIVKNRNEVERKKQEEDRLAETKKRKAELDKAWEETREDRVGSWRDFKKAGPKKKTKKEDDVVPKMFKK</sequence>
<evidence type="ECO:0000313" key="3">
    <source>
        <dbReference type="EMBL" id="TPX36533.1"/>
    </source>
</evidence>
<organism evidence="3 4">
    <name type="scientific">Synchytrium microbalum</name>
    <dbReference type="NCBI Taxonomy" id="1806994"/>
    <lineage>
        <taxon>Eukaryota</taxon>
        <taxon>Fungi</taxon>
        <taxon>Fungi incertae sedis</taxon>
        <taxon>Chytridiomycota</taxon>
        <taxon>Chytridiomycota incertae sedis</taxon>
        <taxon>Chytridiomycetes</taxon>
        <taxon>Synchytriales</taxon>
        <taxon>Synchytriaceae</taxon>
        <taxon>Synchytrium</taxon>
    </lineage>
</organism>
<dbReference type="AlphaFoldDB" id="A0A507CGB9"/>
<evidence type="ECO:0000313" key="4">
    <source>
        <dbReference type="Proteomes" id="UP000319731"/>
    </source>
</evidence>
<feature type="domain" description="J" evidence="2">
    <location>
        <begin position="41"/>
        <end position="103"/>
    </location>
</feature>
<dbReference type="STRING" id="1806994.A0A507CGB9"/>
<accession>A0A507CGB9</accession>
<evidence type="ECO:0000259" key="2">
    <source>
        <dbReference type="PROSITE" id="PS50076"/>
    </source>
</evidence>
<dbReference type="InterPro" id="IPR001623">
    <property type="entry name" value="DnaJ_domain"/>
</dbReference>
<comment type="caution">
    <text evidence="3">The sequence shown here is derived from an EMBL/GenBank/DDBJ whole genome shotgun (WGS) entry which is preliminary data.</text>
</comment>
<gene>
    <name evidence="3" type="ORF">SmJEL517_g01374</name>
</gene>
<proteinExistence type="predicted"/>
<reference evidence="3 4" key="1">
    <citation type="journal article" date="2019" name="Sci. Rep.">
        <title>Comparative genomics of chytrid fungi reveal insights into the obligate biotrophic and pathogenic lifestyle of Synchytrium endobioticum.</title>
        <authorList>
            <person name="van de Vossenberg B.T.L.H."/>
            <person name="Warris S."/>
            <person name="Nguyen H.D.T."/>
            <person name="van Gent-Pelzer M.P.E."/>
            <person name="Joly D.L."/>
            <person name="van de Geest H.C."/>
            <person name="Bonants P.J.M."/>
            <person name="Smith D.S."/>
            <person name="Levesque C.A."/>
            <person name="van der Lee T.A.J."/>
        </authorList>
    </citation>
    <scope>NUCLEOTIDE SEQUENCE [LARGE SCALE GENOMIC DNA]</scope>
    <source>
        <strain evidence="3 4">JEL517</strain>
    </source>
</reference>
<dbReference type="CDD" id="cd06257">
    <property type="entry name" value="DnaJ"/>
    <property type="match status" value="1"/>
</dbReference>
<keyword evidence="4" id="KW-1185">Reference proteome</keyword>
<dbReference type="RefSeq" id="XP_031026747.1">
    <property type="nucleotide sequence ID" value="XM_031167302.1"/>
</dbReference>
<dbReference type="OrthoDB" id="342454at2759"/>
<dbReference type="PANTHER" id="PTHR46620:SF1">
    <property type="entry name" value="J DOMAIN-CONTAINING PROTEIN SPF31"/>
    <property type="match status" value="1"/>
</dbReference>
<feature type="region of interest" description="Disordered" evidence="1">
    <location>
        <begin position="165"/>
        <end position="225"/>
    </location>
</feature>
<name>A0A507CGB9_9FUNG</name>